<dbReference type="InterPro" id="IPR002220">
    <property type="entry name" value="DapA-like"/>
</dbReference>
<dbReference type="InterPro" id="IPR013785">
    <property type="entry name" value="Aldolase_TIM"/>
</dbReference>
<name>A0ABP8PKW4_9MICO</name>
<dbReference type="PANTHER" id="PTHR12128">
    <property type="entry name" value="DIHYDRODIPICOLINATE SYNTHASE"/>
    <property type="match status" value="1"/>
</dbReference>
<protein>
    <recommendedName>
        <fullName evidence="4">5-dehydro-4-deoxyglucarate dehydratase</fullName>
    </recommendedName>
</protein>
<keyword evidence="3" id="KW-1185">Reference proteome</keyword>
<dbReference type="SUPFAM" id="SSF51569">
    <property type="entry name" value="Aldolase"/>
    <property type="match status" value="1"/>
</dbReference>
<evidence type="ECO:0000313" key="3">
    <source>
        <dbReference type="Proteomes" id="UP001500731"/>
    </source>
</evidence>
<evidence type="ECO:0000256" key="1">
    <source>
        <dbReference type="ARBA" id="ARBA00023239"/>
    </source>
</evidence>
<dbReference type="Pfam" id="PF00701">
    <property type="entry name" value="DHDPS"/>
    <property type="match status" value="1"/>
</dbReference>
<organism evidence="2 3">
    <name type="scientific">Microbacterium panaciterrae</name>
    <dbReference type="NCBI Taxonomy" id="985759"/>
    <lineage>
        <taxon>Bacteria</taxon>
        <taxon>Bacillati</taxon>
        <taxon>Actinomycetota</taxon>
        <taxon>Actinomycetes</taxon>
        <taxon>Micrococcales</taxon>
        <taxon>Microbacteriaceae</taxon>
        <taxon>Microbacterium</taxon>
    </lineage>
</organism>
<dbReference type="Gene3D" id="3.20.20.70">
    <property type="entry name" value="Aldolase class I"/>
    <property type="match status" value="1"/>
</dbReference>
<gene>
    <name evidence="2" type="ORF">GCM10023171_25700</name>
</gene>
<dbReference type="SMART" id="SM01130">
    <property type="entry name" value="DHDPS"/>
    <property type="match status" value="1"/>
</dbReference>
<comment type="caution">
    <text evidence="2">The sequence shown here is derived from an EMBL/GenBank/DDBJ whole genome shotgun (WGS) entry which is preliminary data.</text>
</comment>
<dbReference type="Proteomes" id="UP001500731">
    <property type="component" value="Unassembled WGS sequence"/>
</dbReference>
<sequence>MDFHGILFFPVTPFNPDGALAHETLAAHVETGIANGAGAVFPACGTGEYHALSAAEAAAVTRTVTTTVAGRVPVIAGSGGVLGHAIEVGQAAAAAGADALLVLPPYLVSGTQDGLVRYVERIAEAAELPVIVYRRGSALYSVDTMRRLASNPAVVGFKDGVAISARRSRSCVRFTRSDGATSHSSTVCSPRS</sequence>
<dbReference type="PANTHER" id="PTHR12128:SF19">
    <property type="entry name" value="5-DEHYDRO-4-DEOXYGLUCARATE DEHYDRATASE 2-RELATED"/>
    <property type="match status" value="1"/>
</dbReference>
<evidence type="ECO:0000313" key="2">
    <source>
        <dbReference type="EMBL" id="GAA4487652.1"/>
    </source>
</evidence>
<accession>A0ABP8PKW4</accession>
<keyword evidence="1" id="KW-0456">Lyase</keyword>
<proteinExistence type="predicted"/>
<reference evidence="3" key="1">
    <citation type="journal article" date="2019" name="Int. J. Syst. Evol. Microbiol.">
        <title>The Global Catalogue of Microorganisms (GCM) 10K type strain sequencing project: providing services to taxonomists for standard genome sequencing and annotation.</title>
        <authorList>
            <consortium name="The Broad Institute Genomics Platform"/>
            <consortium name="The Broad Institute Genome Sequencing Center for Infectious Disease"/>
            <person name="Wu L."/>
            <person name="Ma J."/>
        </authorList>
    </citation>
    <scope>NUCLEOTIDE SEQUENCE [LARGE SCALE GENOMIC DNA]</scope>
    <source>
        <strain evidence="3">JCM 17839</strain>
    </source>
</reference>
<evidence type="ECO:0008006" key="4">
    <source>
        <dbReference type="Google" id="ProtNLM"/>
    </source>
</evidence>
<dbReference type="EMBL" id="BAABGP010000018">
    <property type="protein sequence ID" value="GAA4487652.1"/>
    <property type="molecule type" value="Genomic_DNA"/>
</dbReference>